<keyword evidence="5" id="KW-0547">Nucleotide-binding</keyword>
<dbReference type="InterPro" id="IPR036890">
    <property type="entry name" value="HATPase_C_sf"/>
</dbReference>
<organism evidence="12 13">
    <name type="scientific">Flavobacterium croceum DSM 17960</name>
    <dbReference type="NCBI Taxonomy" id="1121886"/>
    <lineage>
        <taxon>Bacteria</taxon>
        <taxon>Pseudomonadati</taxon>
        <taxon>Bacteroidota</taxon>
        <taxon>Flavobacteriia</taxon>
        <taxon>Flavobacteriales</taxon>
        <taxon>Flavobacteriaceae</taxon>
        <taxon>Flavobacterium</taxon>
    </lineage>
</organism>
<dbReference type="PANTHER" id="PTHR24421">
    <property type="entry name" value="NITRATE/NITRITE SENSOR PROTEIN NARX-RELATED"/>
    <property type="match status" value="1"/>
</dbReference>
<dbReference type="InterPro" id="IPR011712">
    <property type="entry name" value="Sig_transdc_His_kin_sub3_dim/P"/>
</dbReference>
<evidence type="ECO:0000256" key="4">
    <source>
        <dbReference type="ARBA" id="ARBA00022679"/>
    </source>
</evidence>
<evidence type="ECO:0000256" key="8">
    <source>
        <dbReference type="ARBA" id="ARBA00023012"/>
    </source>
</evidence>
<comment type="catalytic activity">
    <reaction evidence="1">
        <text>ATP + protein L-histidine = ADP + protein N-phospho-L-histidine.</text>
        <dbReference type="EC" id="2.7.13.3"/>
    </reaction>
</comment>
<sequence>MRDIAFGVLISVLLILLVALFCAVLIKLYIQKIKKYNQIIYQKEIDHQVQLNQMMLETQEQTFQHLSQELHDDAGQQLTYINFQLEHLKLDYPNLENNINLVSSSVLQLSTSIRQLSHSLNNQILSQQDLIKAIEIETNRINQYKNVHIQFQNNLSKNISFSTHEKIVIYRVFQEAINNVFKHAQATNVLVYVENQSKFLLKIQDNGTGFTVENELNTSKSNGLQNMMSRAAIIGFQIQILSAIGKGTTVELTQK</sequence>
<dbReference type="GO" id="GO:0016020">
    <property type="term" value="C:membrane"/>
    <property type="evidence" value="ECO:0007669"/>
    <property type="project" value="InterPro"/>
</dbReference>
<dbReference type="GO" id="GO:0000155">
    <property type="term" value="F:phosphorelay sensor kinase activity"/>
    <property type="evidence" value="ECO:0007669"/>
    <property type="project" value="InterPro"/>
</dbReference>
<dbReference type="Gene3D" id="3.30.565.10">
    <property type="entry name" value="Histidine kinase-like ATPase, C-terminal domain"/>
    <property type="match status" value="1"/>
</dbReference>
<name>A0A2S4N9S3_9FLAO</name>
<evidence type="ECO:0000256" key="7">
    <source>
        <dbReference type="ARBA" id="ARBA00022840"/>
    </source>
</evidence>
<gene>
    <name evidence="12" type="ORF">Q361_104171</name>
</gene>
<keyword evidence="9" id="KW-1133">Transmembrane helix</keyword>
<keyword evidence="4" id="KW-0808">Transferase</keyword>
<protein>
    <recommendedName>
        <fullName evidence="2">histidine kinase</fullName>
        <ecNumber evidence="2">2.7.13.3</ecNumber>
    </recommendedName>
</protein>
<dbReference type="EMBL" id="PQNY01000004">
    <property type="protein sequence ID" value="POS02449.1"/>
    <property type="molecule type" value="Genomic_DNA"/>
</dbReference>
<keyword evidence="13" id="KW-1185">Reference proteome</keyword>
<feature type="domain" description="Signal transduction histidine kinase subgroup 3 dimerisation and phosphoacceptor" evidence="11">
    <location>
        <begin position="65"/>
        <end position="121"/>
    </location>
</feature>
<evidence type="ECO:0000256" key="1">
    <source>
        <dbReference type="ARBA" id="ARBA00000085"/>
    </source>
</evidence>
<dbReference type="SUPFAM" id="SSF55874">
    <property type="entry name" value="ATPase domain of HSP90 chaperone/DNA topoisomerase II/histidine kinase"/>
    <property type="match status" value="1"/>
</dbReference>
<evidence type="ECO:0000313" key="12">
    <source>
        <dbReference type="EMBL" id="POS02449.1"/>
    </source>
</evidence>
<dbReference type="Pfam" id="PF02518">
    <property type="entry name" value="HATPase_c"/>
    <property type="match status" value="1"/>
</dbReference>
<dbReference type="InterPro" id="IPR003594">
    <property type="entry name" value="HATPase_dom"/>
</dbReference>
<dbReference type="GO" id="GO:0046983">
    <property type="term" value="F:protein dimerization activity"/>
    <property type="evidence" value="ECO:0007669"/>
    <property type="project" value="InterPro"/>
</dbReference>
<feature type="transmembrane region" description="Helical" evidence="9">
    <location>
        <begin position="6"/>
        <end position="30"/>
    </location>
</feature>
<accession>A0A2S4N9S3</accession>
<dbReference type="CDD" id="cd16917">
    <property type="entry name" value="HATPase_UhpB-NarQ-NarX-like"/>
    <property type="match status" value="1"/>
</dbReference>
<dbReference type="RefSeq" id="WP_169929260.1">
    <property type="nucleotide sequence ID" value="NZ_PQNY01000004.1"/>
</dbReference>
<keyword evidence="9" id="KW-0472">Membrane</keyword>
<keyword evidence="8" id="KW-0902">Two-component regulatory system</keyword>
<keyword evidence="7" id="KW-0067">ATP-binding</keyword>
<evidence type="ECO:0000256" key="9">
    <source>
        <dbReference type="SAM" id="Phobius"/>
    </source>
</evidence>
<keyword evidence="3" id="KW-0597">Phosphoprotein</keyword>
<evidence type="ECO:0000313" key="13">
    <source>
        <dbReference type="Proteomes" id="UP000237056"/>
    </source>
</evidence>
<dbReference type="AlphaFoldDB" id="A0A2S4N9S3"/>
<evidence type="ECO:0000256" key="2">
    <source>
        <dbReference type="ARBA" id="ARBA00012438"/>
    </source>
</evidence>
<feature type="domain" description="Histidine kinase/HSP90-like ATPase" evidence="10">
    <location>
        <begin position="168"/>
        <end position="253"/>
    </location>
</feature>
<dbReference type="InterPro" id="IPR050482">
    <property type="entry name" value="Sensor_HK_TwoCompSys"/>
</dbReference>
<evidence type="ECO:0000256" key="6">
    <source>
        <dbReference type="ARBA" id="ARBA00022777"/>
    </source>
</evidence>
<dbReference type="GO" id="GO:0005524">
    <property type="term" value="F:ATP binding"/>
    <property type="evidence" value="ECO:0007669"/>
    <property type="project" value="UniProtKB-KW"/>
</dbReference>
<evidence type="ECO:0000259" key="11">
    <source>
        <dbReference type="Pfam" id="PF07730"/>
    </source>
</evidence>
<evidence type="ECO:0000259" key="10">
    <source>
        <dbReference type="Pfam" id="PF02518"/>
    </source>
</evidence>
<evidence type="ECO:0000256" key="5">
    <source>
        <dbReference type="ARBA" id="ARBA00022741"/>
    </source>
</evidence>
<keyword evidence="6 12" id="KW-0418">Kinase</keyword>
<proteinExistence type="predicted"/>
<reference evidence="12 13" key="1">
    <citation type="submission" date="2018-01" db="EMBL/GenBank/DDBJ databases">
        <title>Genomic Encyclopedia of Type Strains, Phase I: the one thousand microbial genomes (KMG-I) project.</title>
        <authorList>
            <person name="Goeker M."/>
        </authorList>
    </citation>
    <scope>NUCLEOTIDE SEQUENCE [LARGE SCALE GENOMIC DNA]</scope>
    <source>
        <strain evidence="12 13">DSM 17960</strain>
    </source>
</reference>
<keyword evidence="9" id="KW-0812">Transmembrane</keyword>
<evidence type="ECO:0000256" key="3">
    <source>
        <dbReference type="ARBA" id="ARBA00022553"/>
    </source>
</evidence>
<dbReference type="Pfam" id="PF07730">
    <property type="entry name" value="HisKA_3"/>
    <property type="match status" value="1"/>
</dbReference>
<comment type="caution">
    <text evidence="12">The sequence shown here is derived from an EMBL/GenBank/DDBJ whole genome shotgun (WGS) entry which is preliminary data.</text>
</comment>
<dbReference type="PANTHER" id="PTHR24421:SF10">
    <property type="entry name" value="NITRATE_NITRITE SENSOR PROTEIN NARQ"/>
    <property type="match status" value="1"/>
</dbReference>
<dbReference type="Proteomes" id="UP000237056">
    <property type="component" value="Unassembled WGS sequence"/>
</dbReference>
<dbReference type="EC" id="2.7.13.3" evidence="2"/>